<dbReference type="InterPro" id="IPR029479">
    <property type="entry name" value="Nitroreductase"/>
</dbReference>
<dbReference type="PANTHER" id="PTHR43673">
    <property type="entry name" value="NAD(P)H NITROREDUCTASE YDGI-RELATED"/>
    <property type="match status" value="1"/>
</dbReference>
<dbReference type="Gene3D" id="3.40.109.10">
    <property type="entry name" value="NADH Oxidase"/>
    <property type="match status" value="1"/>
</dbReference>
<dbReference type="AlphaFoldDB" id="A0A3G3JZQ8"/>
<dbReference type="KEGG" id="coh:EAV92_14885"/>
<dbReference type="Pfam" id="PF00881">
    <property type="entry name" value="Nitroreductase"/>
    <property type="match status" value="1"/>
</dbReference>
<dbReference type="EMBL" id="CP033433">
    <property type="protein sequence ID" value="AYQ73745.1"/>
    <property type="molecule type" value="Genomic_DNA"/>
</dbReference>
<reference evidence="4 5" key="1">
    <citation type="submission" date="2018-10" db="EMBL/GenBank/DDBJ databases">
        <title>Genome Sequence of Cohnella sp.</title>
        <authorList>
            <person name="Srinivasan S."/>
            <person name="Kim M.K."/>
        </authorList>
    </citation>
    <scope>NUCLEOTIDE SEQUENCE [LARGE SCALE GENOMIC DNA]</scope>
    <source>
        <strain evidence="4 5">18JY8-7</strain>
    </source>
</reference>
<protein>
    <submittedName>
        <fullName evidence="4">Nitroreductase family protein</fullName>
    </submittedName>
</protein>
<dbReference type="GO" id="GO:0016491">
    <property type="term" value="F:oxidoreductase activity"/>
    <property type="evidence" value="ECO:0007669"/>
    <property type="project" value="UniProtKB-KW"/>
</dbReference>
<keyword evidence="2" id="KW-0560">Oxidoreductase</keyword>
<sequence length="216" mass="24087">MSTTATPSQQSSFIDVIQSRHSVRQYDPNFVLSREEIKELLTLASQAPSSSNMQHWRYLVIDSPEQKERLLPIANNQHQVVEASATIAILADTEGYRNAERIYGQAAEAGYMAPDLAKSFAERTYSMYSSLPYERAREIAVVDASLAAMQLMLVARAKGYDTVPMGGFDREKFIEAFGLGKRYVPVMLIPVGKAAKAGHPTARLPIEEVVFWNEVK</sequence>
<accession>A0A3G3JZQ8</accession>
<dbReference type="InterPro" id="IPR000415">
    <property type="entry name" value="Nitroreductase-like"/>
</dbReference>
<evidence type="ECO:0000259" key="3">
    <source>
        <dbReference type="Pfam" id="PF00881"/>
    </source>
</evidence>
<dbReference type="Proteomes" id="UP000269097">
    <property type="component" value="Chromosome"/>
</dbReference>
<evidence type="ECO:0000313" key="5">
    <source>
        <dbReference type="Proteomes" id="UP000269097"/>
    </source>
</evidence>
<evidence type="ECO:0000313" key="4">
    <source>
        <dbReference type="EMBL" id="AYQ73745.1"/>
    </source>
</evidence>
<dbReference type="PANTHER" id="PTHR43673:SF3">
    <property type="entry name" value="NAD(P)H NITROREDUCTASE YODC-RELATED"/>
    <property type="match status" value="1"/>
</dbReference>
<evidence type="ECO:0000256" key="2">
    <source>
        <dbReference type="ARBA" id="ARBA00023002"/>
    </source>
</evidence>
<feature type="domain" description="Nitroreductase" evidence="3">
    <location>
        <begin position="17"/>
        <end position="193"/>
    </location>
</feature>
<dbReference type="RefSeq" id="WP_123041829.1">
    <property type="nucleotide sequence ID" value="NZ_CP033433.1"/>
</dbReference>
<evidence type="ECO:0000256" key="1">
    <source>
        <dbReference type="ARBA" id="ARBA00007118"/>
    </source>
</evidence>
<dbReference type="CDD" id="cd02137">
    <property type="entry name" value="MhqN-like"/>
    <property type="match status" value="1"/>
</dbReference>
<gene>
    <name evidence="4" type="ORF">EAV92_14885</name>
</gene>
<comment type="similarity">
    <text evidence="1">Belongs to the nitroreductase family.</text>
</comment>
<name>A0A3G3JZQ8_9BACL</name>
<organism evidence="4 5">
    <name type="scientific">Cohnella candidum</name>
    <dbReference type="NCBI Taxonomy" id="2674991"/>
    <lineage>
        <taxon>Bacteria</taxon>
        <taxon>Bacillati</taxon>
        <taxon>Bacillota</taxon>
        <taxon>Bacilli</taxon>
        <taxon>Bacillales</taxon>
        <taxon>Paenibacillaceae</taxon>
        <taxon>Cohnella</taxon>
    </lineage>
</organism>
<proteinExistence type="inferred from homology"/>
<dbReference type="SUPFAM" id="SSF55469">
    <property type="entry name" value="FMN-dependent nitroreductase-like"/>
    <property type="match status" value="1"/>
</dbReference>
<keyword evidence="5" id="KW-1185">Reference proteome</keyword>